<proteinExistence type="predicted"/>
<protein>
    <submittedName>
        <fullName evidence="1">Uncharacterized protein</fullName>
    </submittedName>
</protein>
<keyword evidence="2" id="KW-1185">Reference proteome</keyword>
<dbReference type="Proteomes" id="UP001153269">
    <property type="component" value="Unassembled WGS sequence"/>
</dbReference>
<evidence type="ECO:0000313" key="1">
    <source>
        <dbReference type="EMBL" id="CAB1413257.1"/>
    </source>
</evidence>
<dbReference type="AlphaFoldDB" id="A0A9N7THM2"/>
<sequence>MWRVKLEESKAVGLVFRRLVRRRSSSPPTNEIHKGGGYTVERLEKSCSPEYNSIPPSTEAFRRLTRLLWIGSVKVLHHPGIQNEREKNPGPLLWIAHLPIYKVLETSDPTTCPLKNLTEHFNVSVINAWKKPRQRTRPN</sequence>
<accession>A0A9N7THM2</accession>
<comment type="caution">
    <text evidence="1">The sequence shown here is derived from an EMBL/GenBank/DDBJ whole genome shotgun (WGS) entry which is preliminary data.</text>
</comment>
<organism evidence="1 2">
    <name type="scientific">Pleuronectes platessa</name>
    <name type="common">European plaice</name>
    <dbReference type="NCBI Taxonomy" id="8262"/>
    <lineage>
        <taxon>Eukaryota</taxon>
        <taxon>Metazoa</taxon>
        <taxon>Chordata</taxon>
        <taxon>Craniata</taxon>
        <taxon>Vertebrata</taxon>
        <taxon>Euteleostomi</taxon>
        <taxon>Actinopterygii</taxon>
        <taxon>Neopterygii</taxon>
        <taxon>Teleostei</taxon>
        <taxon>Neoteleostei</taxon>
        <taxon>Acanthomorphata</taxon>
        <taxon>Carangaria</taxon>
        <taxon>Pleuronectiformes</taxon>
        <taxon>Pleuronectoidei</taxon>
        <taxon>Pleuronectidae</taxon>
        <taxon>Pleuronectes</taxon>
    </lineage>
</organism>
<reference evidence="1" key="1">
    <citation type="submission" date="2020-03" db="EMBL/GenBank/DDBJ databases">
        <authorList>
            <person name="Weist P."/>
        </authorList>
    </citation>
    <scope>NUCLEOTIDE SEQUENCE</scope>
</reference>
<evidence type="ECO:0000313" key="2">
    <source>
        <dbReference type="Proteomes" id="UP001153269"/>
    </source>
</evidence>
<gene>
    <name evidence="1" type="ORF">PLEPLA_LOCUS957</name>
</gene>
<name>A0A9N7THM2_PLEPL</name>
<dbReference type="EMBL" id="CADEAL010000047">
    <property type="protein sequence ID" value="CAB1413257.1"/>
    <property type="molecule type" value="Genomic_DNA"/>
</dbReference>